<dbReference type="InterPro" id="IPR002711">
    <property type="entry name" value="HNH"/>
</dbReference>
<evidence type="ECO:0000313" key="3">
    <source>
        <dbReference type="Proteomes" id="UP000199459"/>
    </source>
</evidence>
<dbReference type="GO" id="GO:0004519">
    <property type="term" value="F:endonuclease activity"/>
    <property type="evidence" value="ECO:0007669"/>
    <property type="project" value="UniProtKB-KW"/>
</dbReference>
<dbReference type="GO" id="GO:0008270">
    <property type="term" value="F:zinc ion binding"/>
    <property type="evidence" value="ECO:0007669"/>
    <property type="project" value="InterPro"/>
</dbReference>
<dbReference type="EMBL" id="FOCP01000033">
    <property type="protein sequence ID" value="SEN68183.1"/>
    <property type="molecule type" value="Genomic_DNA"/>
</dbReference>
<dbReference type="CDD" id="cd00085">
    <property type="entry name" value="HNHc"/>
    <property type="match status" value="1"/>
</dbReference>
<dbReference type="OrthoDB" id="9134725at2"/>
<evidence type="ECO:0000313" key="2">
    <source>
        <dbReference type="EMBL" id="SEN68183.1"/>
    </source>
</evidence>
<keyword evidence="2" id="KW-0378">Hydrolase</keyword>
<organism evidence="2 3">
    <name type="scientific">Nitrosomonas marina</name>
    <dbReference type="NCBI Taxonomy" id="917"/>
    <lineage>
        <taxon>Bacteria</taxon>
        <taxon>Pseudomonadati</taxon>
        <taxon>Pseudomonadota</taxon>
        <taxon>Betaproteobacteria</taxon>
        <taxon>Nitrosomonadales</taxon>
        <taxon>Nitrosomonadaceae</taxon>
        <taxon>Nitrosomonas</taxon>
    </lineage>
</organism>
<protein>
    <submittedName>
        <fullName evidence="2">HNH endonuclease</fullName>
    </submittedName>
</protein>
<dbReference type="RefSeq" id="WP_090634624.1">
    <property type="nucleotide sequence ID" value="NZ_FOCP01000033.1"/>
</dbReference>
<sequence>MNSKTITKRKDNFSQWLTARGAEVLEPTSEWELMRFRAGDETSVIYRNKAEQVNFTGGSLEAWNAYRNNLKWRAAPKTTRKRMARKKRTPIIISLFKRDGNLCFFCQKELGHDFTREHLVSITHGGPDNTHNMVLAHSQCNNDVGHLSAAEKIRIHVESVIKNANKVCSKTAD</sequence>
<dbReference type="Pfam" id="PF01844">
    <property type="entry name" value="HNH"/>
    <property type="match status" value="1"/>
</dbReference>
<proteinExistence type="predicted"/>
<keyword evidence="2" id="KW-0540">Nuclease</keyword>
<reference evidence="2 3" key="1">
    <citation type="submission" date="2016-10" db="EMBL/GenBank/DDBJ databases">
        <authorList>
            <person name="de Groot N.N."/>
        </authorList>
    </citation>
    <scope>NUCLEOTIDE SEQUENCE [LARGE SCALE GENOMIC DNA]</scope>
    <source>
        <strain evidence="2 3">Nm22</strain>
    </source>
</reference>
<dbReference type="GO" id="GO:0003676">
    <property type="term" value="F:nucleic acid binding"/>
    <property type="evidence" value="ECO:0007669"/>
    <property type="project" value="InterPro"/>
</dbReference>
<feature type="domain" description="HNH nuclease" evidence="1">
    <location>
        <begin position="90"/>
        <end position="142"/>
    </location>
</feature>
<dbReference type="InterPro" id="IPR003615">
    <property type="entry name" value="HNH_nuc"/>
</dbReference>
<evidence type="ECO:0000259" key="1">
    <source>
        <dbReference type="SMART" id="SM00507"/>
    </source>
</evidence>
<dbReference type="STRING" id="917.SAMN05216326_1258"/>
<keyword evidence="2" id="KW-0255">Endonuclease</keyword>
<dbReference type="SMART" id="SM00507">
    <property type="entry name" value="HNHc"/>
    <property type="match status" value="1"/>
</dbReference>
<dbReference type="Proteomes" id="UP000199459">
    <property type="component" value="Unassembled WGS sequence"/>
</dbReference>
<dbReference type="Gene3D" id="1.10.30.50">
    <property type="match status" value="1"/>
</dbReference>
<dbReference type="AlphaFoldDB" id="A0A1H8IHL8"/>
<gene>
    <name evidence="2" type="ORF">SAMN05216325_13315</name>
</gene>
<name>A0A1H8IHL8_9PROT</name>
<accession>A0A1H8IHL8</accession>